<feature type="compositionally biased region" description="Pro residues" evidence="25">
    <location>
        <begin position="248"/>
        <end position="261"/>
    </location>
</feature>
<evidence type="ECO:0000256" key="22">
    <source>
        <dbReference type="ARBA" id="ARBA00041410"/>
    </source>
</evidence>
<evidence type="ECO:0000256" key="4">
    <source>
        <dbReference type="ARBA" id="ARBA00004227"/>
    </source>
</evidence>
<organism evidence="26 27">
    <name type="scientific">Eschrichtius robustus</name>
    <name type="common">California gray whale</name>
    <name type="synonym">Eschrichtius gibbosus</name>
    <dbReference type="NCBI Taxonomy" id="9764"/>
    <lineage>
        <taxon>Eukaryota</taxon>
        <taxon>Metazoa</taxon>
        <taxon>Chordata</taxon>
        <taxon>Craniata</taxon>
        <taxon>Vertebrata</taxon>
        <taxon>Euteleostomi</taxon>
        <taxon>Mammalia</taxon>
        <taxon>Eutheria</taxon>
        <taxon>Laurasiatheria</taxon>
        <taxon>Artiodactyla</taxon>
        <taxon>Whippomorpha</taxon>
        <taxon>Cetacea</taxon>
        <taxon>Mysticeti</taxon>
        <taxon>Eschrichtiidae</taxon>
        <taxon>Eschrichtius</taxon>
    </lineage>
</organism>
<evidence type="ECO:0000256" key="10">
    <source>
        <dbReference type="ARBA" id="ARBA00007767"/>
    </source>
</evidence>
<evidence type="ECO:0000256" key="18">
    <source>
        <dbReference type="ARBA" id="ARBA00023273"/>
    </source>
</evidence>
<dbReference type="GO" id="GO:0016197">
    <property type="term" value="P:endosomal transport"/>
    <property type="evidence" value="ECO:0007669"/>
    <property type="project" value="TreeGrafter"/>
</dbReference>
<keyword evidence="12" id="KW-0967">Endosome</keyword>
<dbReference type="Proteomes" id="UP001159641">
    <property type="component" value="Unassembled WGS sequence"/>
</dbReference>
<evidence type="ECO:0000256" key="24">
    <source>
        <dbReference type="ARBA" id="ARBA00045207"/>
    </source>
</evidence>
<evidence type="ECO:0000256" key="11">
    <source>
        <dbReference type="ARBA" id="ARBA00022692"/>
    </source>
</evidence>
<feature type="region of interest" description="Disordered" evidence="25">
    <location>
        <begin position="235"/>
        <end position="295"/>
    </location>
</feature>
<evidence type="ECO:0000313" key="26">
    <source>
        <dbReference type="EMBL" id="KAJ8780296.1"/>
    </source>
</evidence>
<keyword evidence="11" id="KW-0812">Transmembrane</keyword>
<dbReference type="PANTHER" id="PTHR28546:SF3">
    <property type="entry name" value="NEURONAL VESICLE TRAFFICKING-ASSOCIATED PROTEIN 1"/>
    <property type="match status" value="1"/>
</dbReference>
<evidence type="ECO:0000256" key="25">
    <source>
        <dbReference type="SAM" id="MobiDB-lite"/>
    </source>
</evidence>
<evidence type="ECO:0000256" key="13">
    <source>
        <dbReference type="ARBA" id="ARBA00022968"/>
    </source>
</evidence>
<evidence type="ECO:0000256" key="14">
    <source>
        <dbReference type="ARBA" id="ARBA00022989"/>
    </source>
</evidence>
<keyword evidence="17" id="KW-0458">Lysosome</keyword>
<proteinExistence type="inferred from homology"/>
<feature type="compositionally biased region" description="Basic and acidic residues" evidence="25">
    <location>
        <begin position="323"/>
        <end position="332"/>
    </location>
</feature>
<evidence type="ECO:0000256" key="8">
    <source>
        <dbReference type="ARBA" id="ARBA00004565"/>
    </source>
</evidence>
<evidence type="ECO:0000256" key="19">
    <source>
        <dbReference type="ARBA" id="ARBA00023329"/>
    </source>
</evidence>
<dbReference type="GO" id="GO:0030425">
    <property type="term" value="C:dendrite"/>
    <property type="evidence" value="ECO:0007669"/>
    <property type="project" value="UniProtKB-SubCell"/>
</dbReference>
<evidence type="ECO:0000256" key="21">
    <source>
        <dbReference type="ARBA" id="ARBA00040239"/>
    </source>
</evidence>
<dbReference type="GO" id="GO:0032051">
    <property type="term" value="F:clathrin light chain binding"/>
    <property type="evidence" value="ECO:0007669"/>
    <property type="project" value="InterPro"/>
</dbReference>
<keyword evidence="13" id="KW-0735">Signal-anchor</keyword>
<evidence type="ECO:0000256" key="7">
    <source>
        <dbReference type="ARBA" id="ARBA00004414"/>
    </source>
</evidence>
<keyword evidence="16" id="KW-0472">Membrane</keyword>
<evidence type="ECO:0000256" key="15">
    <source>
        <dbReference type="ARBA" id="ARBA00023034"/>
    </source>
</evidence>
<evidence type="ECO:0000256" key="12">
    <source>
        <dbReference type="ARBA" id="ARBA00022753"/>
    </source>
</evidence>
<feature type="compositionally biased region" description="Low complexity" evidence="25">
    <location>
        <begin position="348"/>
        <end position="360"/>
    </location>
</feature>
<comment type="function">
    <text evidence="24">Plays a role in the recycling mechanism in neurons of multiple receptors, including AMPAR, APP and L1CAM and acts at the level of early endosomes to promote sorting of receptors toward a recycling pathway. Regulates sorting and recycling of GRIA2 through interaction with GRIP1 and then contributes to the regulation of synaptic transmission and plasticity by affecting the recycling and targeting of AMPA receptors to the synapse. Is required for faithful sorting of L1CAM to axons by facilitating trafficking from somatodendritic early endosome or the recycling endosome. In an other hand, induces apoptosis via the activation of CASP3 in response to DNA damage.</text>
</comment>
<evidence type="ECO:0000256" key="17">
    <source>
        <dbReference type="ARBA" id="ARBA00023228"/>
    </source>
</evidence>
<dbReference type="EMBL" id="JAIQCJ010002160">
    <property type="protein sequence ID" value="KAJ8780296.1"/>
    <property type="molecule type" value="Genomic_DNA"/>
</dbReference>
<evidence type="ECO:0000256" key="6">
    <source>
        <dbReference type="ARBA" id="ARBA00004333"/>
    </source>
</evidence>
<dbReference type="GO" id="GO:0055038">
    <property type="term" value="C:recycling endosome membrane"/>
    <property type="evidence" value="ECO:0007669"/>
    <property type="project" value="UniProtKB-SubCell"/>
</dbReference>
<evidence type="ECO:0000313" key="27">
    <source>
        <dbReference type="Proteomes" id="UP001159641"/>
    </source>
</evidence>
<evidence type="ECO:0000256" key="23">
    <source>
        <dbReference type="ARBA" id="ARBA00042477"/>
    </source>
</evidence>
<dbReference type="GO" id="GO:0043202">
    <property type="term" value="C:lysosomal lumen"/>
    <property type="evidence" value="ECO:0007669"/>
    <property type="project" value="UniProtKB-SubCell"/>
</dbReference>
<dbReference type="AlphaFoldDB" id="A0AB34GJ86"/>
<dbReference type="InterPro" id="IPR009431">
    <property type="entry name" value="NSG"/>
</dbReference>
<keyword evidence="14" id="KW-1133">Transmembrane helix</keyword>
<name>A0AB34GJ86_ESCRO</name>
<dbReference type="GO" id="GO:0032585">
    <property type="term" value="C:multivesicular body membrane"/>
    <property type="evidence" value="ECO:0007669"/>
    <property type="project" value="UniProtKB-SubCell"/>
</dbReference>
<evidence type="ECO:0000256" key="20">
    <source>
        <dbReference type="ARBA" id="ARBA00037859"/>
    </source>
</evidence>
<dbReference type="GO" id="GO:0048268">
    <property type="term" value="P:clathrin coat assembly"/>
    <property type="evidence" value="ECO:0007669"/>
    <property type="project" value="InterPro"/>
</dbReference>
<keyword evidence="27" id="KW-1185">Reference proteome</keyword>
<sequence length="548" mass="57817">MPGPQVPASGTPALPGLARGSVCQEPGSCQAALWSKAHVDPAEDLGPVKRNPGTSSACALPGILKSRTPLLCTLDDRGCGCRERTPALSSDQTRETLQGVTRSALFTLDTFPPATLGVPPHPDTVPSSGERSLHILYHRKTPPSIPIRASFHQGHALFLSPSPQPSHALTRPRSGLCHRPPPPGTLPRRTLPYPSGLPDRLGCKGGTFSPTLGDRSIPRIPSPLSRFESPCAPAAAPGLRSPHLSFPHPRPPALWRPPAAPSLPSGARSHPPYRPPRRGPGDCGVHRERPPAPAPRFFVRPARARCVKAAAAATRTHSPRAVNPRERQEGRWRAGGGSPIARRPRPGPRGAASAIAVSGSGRRRGSECGRSPDLPEPGVGPRAATSASSRPLLGDEAGAGELADARDSGVSLGSPGTMVKLGNNFAEKGTKQPLLEDGFDTIPLMTPLDVNQLQFPPPDKVVVKTKTEYEPDRKKGKARPPKIAEFTVSITEGVTERFKPLEVCSSHSLACSSSLHLQSLQHSISNLSRLCLPIAVSSVADSPSASLL</sequence>
<evidence type="ECO:0000256" key="16">
    <source>
        <dbReference type="ARBA" id="ARBA00023136"/>
    </source>
</evidence>
<dbReference type="PANTHER" id="PTHR28546">
    <property type="entry name" value="NEURONAL VESICLE TRAFFICKING-ASSOCIATED PROTEIN 2-RELATED"/>
    <property type="match status" value="1"/>
</dbReference>
<reference evidence="26 27" key="1">
    <citation type="submission" date="2022-11" db="EMBL/GenBank/DDBJ databases">
        <title>Whole genome sequence of Eschrichtius robustus ER-17-0199.</title>
        <authorList>
            <person name="Bruniche-Olsen A."/>
            <person name="Black A.N."/>
            <person name="Fields C.J."/>
            <person name="Walden K."/>
            <person name="Dewoody J.A."/>
        </authorList>
    </citation>
    <scope>NUCLEOTIDE SEQUENCE [LARGE SCALE GENOMIC DNA]</scope>
    <source>
        <strain evidence="26">ER-17-0199</strain>
        <tissue evidence="26">Blubber</tissue>
    </source>
</reference>
<dbReference type="GO" id="GO:0031901">
    <property type="term" value="C:early endosome membrane"/>
    <property type="evidence" value="ECO:0007669"/>
    <property type="project" value="UniProtKB-SubCell"/>
</dbReference>
<comment type="similarity">
    <text evidence="10">Belongs to the NSG family.</text>
</comment>
<keyword evidence="15" id="KW-0333">Golgi apparatus</keyword>
<feature type="region of interest" description="Disordered" evidence="25">
    <location>
        <begin position="159"/>
        <end position="196"/>
    </location>
</feature>
<dbReference type="GO" id="GO:0032580">
    <property type="term" value="C:Golgi cisterna membrane"/>
    <property type="evidence" value="ECO:0007669"/>
    <property type="project" value="UniProtKB-SubCell"/>
</dbReference>
<comment type="caution">
    <text evidence="26">The sequence shown here is derived from an EMBL/GenBank/DDBJ whole genome shotgun (WGS) entry which is preliminary data.</text>
</comment>
<feature type="compositionally biased region" description="Low complexity" evidence="25">
    <location>
        <begin position="309"/>
        <end position="321"/>
    </location>
</feature>
<keyword evidence="19" id="KW-0968">Cytoplasmic vesicle</keyword>
<comment type="subcellular location">
    <subcellularLocation>
        <location evidence="5">Cell projection</location>
        <location evidence="5">Dendrite</location>
    </subcellularLocation>
    <subcellularLocation>
        <location evidence="2">Cytoplasmic vesicle membrane</location>
    </subcellularLocation>
    <subcellularLocation>
        <location evidence="1">Early endosome membrane</location>
    </subcellularLocation>
    <subcellularLocation>
        <location evidence="6">Endosome</location>
        <location evidence="6">Multivesicular body membrane</location>
    </subcellularLocation>
    <subcellularLocation>
        <location evidence="20">Golgi apparatus</location>
        <location evidence="20">Golgi stack membrane</location>
    </subcellularLocation>
    <subcellularLocation>
        <location evidence="3">Golgi apparatus</location>
        <location evidence="3">trans-Golgi network membrane</location>
    </subcellularLocation>
    <subcellularLocation>
        <location evidence="7">Late endosome membrane</location>
    </subcellularLocation>
    <subcellularLocation>
        <location evidence="4">Lysosome lumen</location>
    </subcellularLocation>
    <subcellularLocation>
        <location evidence="9">Membrane</location>
        <topology evidence="9">Single-pass type II membrane protein</topology>
    </subcellularLocation>
    <subcellularLocation>
        <location evidence="8">Recycling endosome membrane</location>
    </subcellularLocation>
</comment>
<evidence type="ECO:0000256" key="2">
    <source>
        <dbReference type="ARBA" id="ARBA00004156"/>
    </source>
</evidence>
<evidence type="ECO:0000256" key="1">
    <source>
        <dbReference type="ARBA" id="ARBA00004146"/>
    </source>
</evidence>
<dbReference type="Pfam" id="PF06387">
    <property type="entry name" value="Calcyon"/>
    <property type="match status" value="1"/>
</dbReference>
<gene>
    <name evidence="26" type="ORF">J1605_011560</name>
</gene>
<protein>
    <recommendedName>
        <fullName evidence="21">Neuronal vesicle trafficking-associated protein 1</fullName>
    </recommendedName>
    <alternativeName>
        <fullName evidence="22">Neuron-enriched endosomal protein of 21 kDa</fullName>
    </alternativeName>
    <alternativeName>
        <fullName evidence="23">Neuron-specific protein family member 1</fullName>
    </alternativeName>
</protein>
<keyword evidence="18" id="KW-0966">Cell projection</keyword>
<feature type="region of interest" description="Disordered" evidence="25">
    <location>
        <begin position="309"/>
        <end position="395"/>
    </location>
</feature>
<evidence type="ECO:0000256" key="9">
    <source>
        <dbReference type="ARBA" id="ARBA00004606"/>
    </source>
</evidence>
<evidence type="ECO:0000256" key="3">
    <source>
        <dbReference type="ARBA" id="ARBA00004198"/>
    </source>
</evidence>
<accession>A0AB34GJ86</accession>
<evidence type="ECO:0000256" key="5">
    <source>
        <dbReference type="ARBA" id="ARBA00004279"/>
    </source>
</evidence>